<dbReference type="PANTHER" id="PTHR12479">
    <property type="entry name" value="LYSOSOMAL-ASSOCIATED TRANSMEMBRANE PROTEIN"/>
    <property type="match status" value="1"/>
</dbReference>
<comment type="subcellular location">
    <subcellularLocation>
        <location evidence="1">Endomembrane system</location>
        <topology evidence="1">Multi-pass membrane protein</topology>
    </subcellularLocation>
</comment>
<keyword evidence="2 5" id="KW-0812">Transmembrane</keyword>
<evidence type="ECO:0000256" key="3">
    <source>
        <dbReference type="ARBA" id="ARBA00022989"/>
    </source>
</evidence>
<dbReference type="GO" id="GO:0012505">
    <property type="term" value="C:endomembrane system"/>
    <property type="evidence" value="ECO:0007669"/>
    <property type="project" value="UniProtKB-SubCell"/>
</dbReference>
<dbReference type="PANTHER" id="PTHR12479:SF10">
    <property type="entry name" value="LYSOSOMAL-ASSOCIATED TRANSMEMBRANE PROTEIN"/>
    <property type="match status" value="1"/>
</dbReference>
<sequence>MQNAYTQRQFNPYHPKYFCCCGCHVMTAARIIAIIYSVYAGLAVLGLLLNGILWSNFVASIFSAAIGIACLACLWIGVLQERDGYLIPFIVHTILSTGGLVAVFVFAVFDIETFERFSNATGNKHGGHLSILFGLFLLVIGIGCLHVWSLLIVKKTYSYIQHKRFSSMYQSANVHQTQQTLVTGANEGVPPPSYKWYQAN</sequence>
<evidence type="ECO:0000256" key="5">
    <source>
        <dbReference type="SAM" id="Phobius"/>
    </source>
</evidence>
<feature type="transmembrane region" description="Helical" evidence="5">
    <location>
        <begin position="33"/>
        <end position="53"/>
    </location>
</feature>
<organism evidence="6 7">
    <name type="scientific">Plectus sambesii</name>
    <dbReference type="NCBI Taxonomy" id="2011161"/>
    <lineage>
        <taxon>Eukaryota</taxon>
        <taxon>Metazoa</taxon>
        <taxon>Ecdysozoa</taxon>
        <taxon>Nematoda</taxon>
        <taxon>Chromadorea</taxon>
        <taxon>Plectida</taxon>
        <taxon>Plectina</taxon>
        <taxon>Plectoidea</taxon>
        <taxon>Plectidae</taxon>
        <taxon>Plectus</taxon>
    </lineage>
</organism>
<evidence type="ECO:0000256" key="1">
    <source>
        <dbReference type="ARBA" id="ARBA00004127"/>
    </source>
</evidence>
<dbReference type="InterPro" id="IPR051115">
    <property type="entry name" value="LAPTM_transporter"/>
</dbReference>
<keyword evidence="4 5" id="KW-0472">Membrane</keyword>
<name>A0A914XBK6_9BILA</name>
<feature type="transmembrane region" description="Helical" evidence="5">
    <location>
        <begin position="85"/>
        <end position="109"/>
    </location>
</feature>
<dbReference type="GO" id="GO:0005765">
    <property type="term" value="C:lysosomal membrane"/>
    <property type="evidence" value="ECO:0007669"/>
    <property type="project" value="TreeGrafter"/>
</dbReference>
<keyword evidence="6" id="KW-1185">Reference proteome</keyword>
<proteinExistence type="predicted"/>
<keyword evidence="3 5" id="KW-1133">Transmembrane helix</keyword>
<dbReference type="WBParaSite" id="PSAMB.scaffold68size88002.g1382.t1">
    <property type="protein sequence ID" value="PSAMB.scaffold68size88002.g1382.t1"/>
    <property type="gene ID" value="PSAMB.scaffold68size88002.g1382"/>
</dbReference>
<evidence type="ECO:0000313" key="6">
    <source>
        <dbReference type="Proteomes" id="UP000887566"/>
    </source>
</evidence>
<evidence type="ECO:0000256" key="2">
    <source>
        <dbReference type="ARBA" id="ARBA00022692"/>
    </source>
</evidence>
<reference evidence="7" key="1">
    <citation type="submission" date="2022-11" db="UniProtKB">
        <authorList>
            <consortium name="WormBaseParasite"/>
        </authorList>
    </citation>
    <scope>IDENTIFICATION</scope>
</reference>
<feature type="transmembrane region" description="Helical" evidence="5">
    <location>
        <begin position="59"/>
        <end position="78"/>
    </location>
</feature>
<evidence type="ECO:0000313" key="7">
    <source>
        <dbReference type="WBParaSite" id="PSAMB.scaffold68size88002.g1382.t1"/>
    </source>
</evidence>
<feature type="transmembrane region" description="Helical" evidence="5">
    <location>
        <begin position="129"/>
        <end position="153"/>
    </location>
</feature>
<accession>A0A914XBK6</accession>
<dbReference type="AlphaFoldDB" id="A0A914XBK6"/>
<dbReference type="Proteomes" id="UP000887566">
    <property type="component" value="Unplaced"/>
</dbReference>
<protein>
    <submittedName>
        <fullName evidence="7">Uncharacterized protein</fullName>
    </submittedName>
</protein>
<evidence type="ECO:0000256" key="4">
    <source>
        <dbReference type="ARBA" id="ARBA00023136"/>
    </source>
</evidence>